<dbReference type="RefSeq" id="WP_248251809.1">
    <property type="nucleotide sequence ID" value="NZ_JAIWJX010000002.1"/>
</dbReference>
<dbReference type="GO" id="GO:0004252">
    <property type="term" value="F:serine-type endopeptidase activity"/>
    <property type="evidence" value="ECO:0007669"/>
    <property type="project" value="TreeGrafter"/>
</dbReference>
<evidence type="ECO:0000313" key="7">
    <source>
        <dbReference type="Proteomes" id="UP001139011"/>
    </source>
</evidence>
<dbReference type="Pfam" id="PF07676">
    <property type="entry name" value="PD40"/>
    <property type="match status" value="4"/>
</dbReference>
<name>A0A9X2BG00_9BACL</name>
<dbReference type="AlphaFoldDB" id="A0A9X2BG00"/>
<evidence type="ECO:0000259" key="5">
    <source>
        <dbReference type="Pfam" id="PF00326"/>
    </source>
</evidence>
<dbReference type="Pfam" id="PF00326">
    <property type="entry name" value="Peptidase_S9"/>
    <property type="match status" value="1"/>
</dbReference>
<comment type="similarity">
    <text evidence="1">Belongs to the peptidase S9C family.</text>
</comment>
<evidence type="ECO:0000256" key="4">
    <source>
        <dbReference type="ARBA" id="ARBA00022825"/>
    </source>
</evidence>
<dbReference type="Gene3D" id="2.120.10.30">
    <property type="entry name" value="TolB, C-terminal domain"/>
    <property type="match status" value="2"/>
</dbReference>
<dbReference type="Proteomes" id="UP001139011">
    <property type="component" value="Unassembled WGS sequence"/>
</dbReference>
<organism evidence="6 7">
    <name type="scientific">Fictibacillus marinisediminis</name>
    <dbReference type="NCBI Taxonomy" id="2878389"/>
    <lineage>
        <taxon>Bacteria</taxon>
        <taxon>Bacillati</taxon>
        <taxon>Bacillota</taxon>
        <taxon>Bacilli</taxon>
        <taxon>Bacillales</taxon>
        <taxon>Fictibacillaceae</taxon>
        <taxon>Fictibacillus</taxon>
    </lineage>
</organism>
<keyword evidence="7" id="KW-1185">Reference proteome</keyword>
<keyword evidence="3" id="KW-0378">Hydrolase</keyword>
<keyword evidence="4" id="KW-0720">Serine protease</keyword>
<comment type="caution">
    <text evidence="6">The sequence shown here is derived from an EMBL/GenBank/DDBJ whole genome shotgun (WGS) entry which is preliminary data.</text>
</comment>
<evidence type="ECO:0000256" key="3">
    <source>
        <dbReference type="ARBA" id="ARBA00022801"/>
    </source>
</evidence>
<dbReference type="InterPro" id="IPR029058">
    <property type="entry name" value="AB_hydrolase_fold"/>
</dbReference>
<dbReference type="GO" id="GO:0006508">
    <property type="term" value="P:proteolysis"/>
    <property type="evidence" value="ECO:0007669"/>
    <property type="project" value="UniProtKB-KW"/>
</dbReference>
<keyword evidence="2" id="KW-0645">Protease</keyword>
<protein>
    <submittedName>
        <fullName evidence="6">S9 family peptidase</fullName>
    </submittedName>
</protein>
<gene>
    <name evidence="6" type="ORF">LCY76_05685</name>
</gene>
<dbReference type="PANTHER" id="PTHR42776:SF27">
    <property type="entry name" value="DIPEPTIDYL PEPTIDASE FAMILY MEMBER 6"/>
    <property type="match status" value="1"/>
</dbReference>
<dbReference type="FunFam" id="3.40.50.1820:FF:000028">
    <property type="entry name" value="S9 family peptidase"/>
    <property type="match status" value="1"/>
</dbReference>
<accession>A0A9X2BG00</accession>
<evidence type="ECO:0000256" key="1">
    <source>
        <dbReference type="ARBA" id="ARBA00010040"/>
    </source>
</evidence>
<feature type="domain" description="Peptidase S9 prolyl oligopeptidase catalytic" evidence="5">
    <location>
        <begin position="439"/>
        <end position="650"/>
    </location>
</feature>
<dbReference type="InterPro" id="IPR011659">
    <property type="entry name" value="WD40"/>
</dbReference>
<dbReference type="SUPFAM" id="SSF82171">
    <property type="entry name" value="DPP6 N-terminal domain-like"/>
    <property type="match status" value="1"/>
</dbReference>
<evidence type="ECO:0000313" key="6">
    <source>
        <dbReference type="EMBL" id="MCK6256093.1"/>
    </source>
</evidence>
<reference evidence="6" key="1">
    <citation type="submission" date="2021-09" db="EMBL/GenBank/DDBJ databases">
        <title>Genome analysis of Fictibacillus sp. KIGAM418 isolated from marine sediment.</title>
        <authorList>
            <person name="Seo M.-J."/>
            <person name="Cho E.-S."/>
            <person name="Hwang C.Y."/>
        </authorList>
    </citation>
    <scope>NUCLEOTIDE SEQUENCE</scope>
    <source>
        <strain evidence="6">KIGAM418</strain>
    </source>
</reference>
<evidence type="ECO:0000256" key="2">
    <source>
        <dbReference type="ARBA" id="ARBA00022670"/>
    </source>
</evidence>
<dbReference type="InterPro" id="IPR011042">
    <property type="entry name" value="6-blade_b-propeller_TolB-like"/>
</dbReference>
<proteinExistence type="inferred from homology"/>
<dbReference type="PANTHER" id="PTHR42776">
    <property type="entry name" value="SERINE PEPTIDASE S9 FAMILY MEMBER"/>
    <property type="match status" value="1"/>
</dbReference>
<dbReference type="Gene3D" id="3.40.50.1820">
    <property type="entry name" value="alpha/beta hydrolase"/>
    <property type="match status" value="1"/>
</dbReference>
<dbReference type="SUPFAM" id="SSF53474">
    <property type="entry name" value="alpha/beta-Hydrolases"/>
    <property type="match status" value="1"/>
</dbReference>
<sequence>MKPGISAEDLYRLKFVSDPQVSPDGEKVAYTVKRINKDKNYESHLYICTLSSGATVQWTRGSHNDTSPRWSPDGKLLSFVSDRSGKNQIWLISAEGGEAEQLTSSEGGASSPVWSPDGKSLLAAITVKKKTDGENRLRPLEVTELQYKADGRGMLKDEYSQLFLIDRETRNETQLTSGPNDHFGAEWSPDGDKIAFSKSRTNEDTVSYASDLVIQQLGGEEKIVSHGTGAFTDPVWSADGEYLAYFGQTFEHGSATLGNLHAVHLDSGVTVCLTKNFDEHAGDAVIGDMHYGHPAPKAAWSKDRKGLYFIATLNGNSSLHYATLEGEVSQITKQDCHLYGCAVDSENDYAIFAASSPVIPGDLFYASLSNSAEEVRLTDVNSEVLSEIDLSHPEEFRFTNDEGNSVQSWLLKPPRFEEVKKYPLVLEIHGGPHGMYGNTFFHELQMLAASGYVVLYSNPRGSYGYGQQFVKGCMGDYGGGDYRDLMAAVDYVLAHYDFVDMEQLVVTGGSYGGFMTNWIIGRTSRFKAAVTQRSISNWLSFYGVSDIGFYFTKWEIGYHLFEDPEKLWQHSPLRLSNRMDTPLLILHGEEDYRCPIEQAEQLFIALKQQDKKVKFVRFPKADHNLSRNGDPGLRVARLQFIVSWFDQQLEELENKGGAILENAAADRV</sequence>
<dbReference type="InterPro" id="IPR001375">
    <property type="entry name" value="Peptidase_S9_cat"/>
</dbReference>
<dbReference type="EMBL" id="JAIWJX010000002">
    <property type="protein sequence ID" value="MCK6256093.1"/>
    <property type="molecule type" value="Genomic_DNA"/>
</dbReference>